<dbReference type="STRING" id="200324.A0A2N5TZK9"/>
<proteinExistence type="predicted"/>
<gene>
    <name evidence="2" type="ORF">PCANC_20334</name>
</gene>
<sequence length="480" mass="54466">MAAQEALSKLTLSPHSSFTPTTSVLINLPAANRHQTAKRTGDLLAVNHQKHHCFFNEKRFHNHIAHHLLALYSLGADEKVIQTCYDREAPTQKPIGGVDNEKITTKNWASFLGQAEYYNNYLQFYLQEVQQKGPVQVIQEHVFGSPENQMLDRSFSGVLHPLIHWGYGLEFEIDGIVAEGLAMTAVHKANLQGLKLSELLTRHVTHGATDGRSSDINHKESMPCFDFRCPEKNKTYKPKSGLSAFQILHKISQEADLAHPALFGSYNTSEQFSKVAEHPAVSSWLAKWEVADDADWEEIVERTKELIWMVAVIYATTYDASKEKFALNFFLMHLVTSSLFLPAILPNIAPRFRPVLLKAFFRTAICIWVGQGRLELRISECMKEPSSLQVPSSQHPTESENPWYKVLQSGAKHHDEHTTKVIRALSYNANTYGDSQVGYYLCDLKGTEVLDSTIFLRASIMTLNKLDWETQGDAMDWRWY</sequence>
<dbReference type="PANTHER" id="PTHR35870:SF1">
    <property type="entry name" value="PROTEIN, PUTATIVE (AFU_ORTHOLOGUE AFUA_5G03330)-RELATED"/>
    <property type="match status" value="1"/>
</dbReference>
<evidence type="ECO:0000313" key="3">
    <source>
        <dbReference type="Proteomes" id="UP000235388"/>
    </source>
</evidence>
<dbReference type="GO" id="GO:0016491">
    <property type="term" value="F:oxidoreductase activity"/>
    <property type="evidence" value="ECO:0007669"/>
    <property type="project" value="UniProtKB-KW"/>
</dbReference>
<keyword evidence="3" id="KW-1185">Reference proteome</keyword>
<reference evidence="2 3" key="1">
    <citation type="submission" date="2017-11" db="EMBL/GenBank/DDBJ databases">
        <title>De novo assembly and phasing of dikaryotic genomes from two isolates of Puccinia coronata f. sp. avenae, the causal agent of oat crown rust.</title>
        <authorList>
            <person name="Miller M.E."/>
            <person name="Zhang Y."/>
            <person name="Omidvar V."/>
            <person name="Sperschneider J."/>
            <person name="Schwessinger B."/>
            <person name="Raley C."/>
            <person name="Palmer J.M."/>
            <person name="Garnica D."/>
            <person name="Upadhyaya N."/>
            <person name="Rathjen J."/>
            <person name="Taylor J.M."/>
            <person name="Park R.F."/>
            <person name="Dodds P.N."/>
            <person name="Hirsch C.D."/>
            <person name="Kianian S.F."/>
            <person name="Figueroa M."/>
        </authorList>
    </citation>
    <scope>NUCLEOTIDE SEQUENCE [LARGE SCALE GENOMIC DNA]</scope>
    <source>
        <strain evidence="2">12NC29</strain>
    </source>
</reference>
<keyword evidence="1" id="KW-0560">Oxidoreductase</keyword>
<dbReference type="EMBL" id="PGCJ01000362">
    <property type="protein sequence ID" value="PLW30921.1"/>
    <property type="molecule type" value="Genomic_DNA"/>
</dbReference>
<dbReference type="Pfam" id="PF14027">
    <property type="entry name" value="Questin_oxidase"/>
    <property type="match status" value="1"/>
</dbReference>
<evidence type="ECO:0000313" key="2">
    <source>
        <dbReference type="EMBL" id="PLW30921.1"/>
    </source>
</evidence>
<name>A0A2N5TZK9_9BASI</name>
<comment type="caution">
    <text evidence="2">The sequence shown here is derived from an EMBL/GenBank/DDBJ whole genome shotgun (WGS) entry which is preliminary data.</text>
</comment>
<evidence type="ECO:0000256" key="1">
    <source>
        <dbReference type="ARBA" id="ARBA00023002"/>
    </source>
</evidence>
<dbReference type="InterPro" id="IPR025337">
    <property type="entry name" value="Questin_oxidase-like"/>
</dbReference>
<dbReference type="OrthoDB" id="10004862at2759"/>
<dbReference type="Proteomes" id="UP000235388">
    <property type="component" value="Unassembled WGS sequence"/>
</dbReference>
<accession>A0A2N5TZK9</accession>
<dbReference type="PANTHER" id="PTHR35870">
    <property type="entry name" value="PROTEIN, PUTATIVE (AFU_ORTHOLOGUE AFUA_5G03330)-RELATED"/>
    <property type="match status" value="1"/>
</dbReference>
<dbReference type="AlphaFoldDB" id="A0A2N5TZK9"/>
<organism evidence="2 3">
    <name type="scientific">Puccinia coronata f. sp. avenae</name>
    <dbReference type="NCBI Taxonomy" id="200324"/>
    <lineage>
        <taxon>Eukaryota</taxon>
        <taxon>Fungi</taxon>
        <taxon>Dikarya</taxon>
        <taxon>Basidiomycota</taxon>
        <taxon>Pucciniomycotina</taxon>
        <taxon>Pucciniomycetes</taxon>
        <taxon>Pucciniales</taxon>
        <taxon>Pucciniaceae</taxon>
        <taxon>Puccinia</taxon>
    </lineage>
</organism>
<protein>
    <submittedName>
        <fullName evidence="2">Uncharacterized protein</fullName>
    </submittedName>
</protein>